<feature type="region of interest" description="Disordered" evidence="1">
    <location>
        <begin position="79"/>
        <end position="99"/>
    </location>
</feature>
<gene>
    <name evidence="2" type="ORF">OCBIM_22012122mg</name>
</gene>
<proteinExistence type="predicted"/>
<accession>A0A0L8IE47</accession>
<organism evidence="2">
    <name type="scientific">Octopus bimaculoides</name>
    <name type="common">California two-spotted octopus</name>
    <dbReference type="NCBI Taxonomy" id="37653"/>
    <lineage>
        <taxon>Eukaryota</taxon>
        <taxon>Metazoa</taxon>
        <taxon>Spiralia</taxon>
        <taxon>Lophotrochozoa</taxon>
        <taxon>Mollusca</taxon>
        <taxon>Cephalopoda</taxon>
        <taxon>Coleoidea</taxon>
        <taxon>Octopodiformes</taxon>
        <taxon>Octopoda</taxon>
        <taxon>Incirrata</taxon>
        <taxon>Octopodidae</taxon>
        <taxon>Octopus</taxon>
    </lineage>
</organism>
<feature type="compositionally biased region" description="Pro residues" evidence="1">
    <location>
        <begin position="89"/>
        <end position="99"/>
    </location>
</feature>
<dbReference type="EMBL" id="KQ415902">
    <property type="protein sequence ID" value="KOF99737.1"/>
    <property type="molecule type" value="Genomic_DNA"/>
</dbReference>
<reference evidence="2" key="1">
    <citation type="submission" date="2015-07" db="EMBL/GenBank/DDBJ databases">
        <title>MeaNS - Measles Nucleotide Surveillance Program.</title>
        <authorList>
            <person name="Tran T."/>
            <person name="Druce J."/>
        </authorList>
    </citation>
    <scope>NUCLEOTIDE SEQUENCE</scope>
    <source>
        <strain evidence="2">UCB-OBI-ISO-001</strain>
        <tissue evidence="2">Gonad</tissue>
    </source>
</reference>
<evidence type="ECO:0000313" key="2">
    <source>
        <dbReference type="EMBL" id="KOF99737.1"/>
    </source>
</evidence>
<dbReference type="AlphaFoldDB" id="A0A0L8IE47"/>
<protein>
    <submittedName>
        <fullName evidence="2">Uncharacterized protein</fullName>
    </submittedName>
</protein>
<name>A0A0L8IE47_OCTBM</name>
<sequence>MLPFITPTGFRMRLFTAFPRIPILLRQFALPSKLGSPLVPPPPRFIPLPPPPPPPPLPPLIMDLPLICCPINGAAEFPRIEETPRGNRPRPPSVNVKPP</sequence>
<evidence type="ECO:0000256" key="1">
    <source>
        <dbReference type="SAM" id="MobiDB-lite"/>
    </source>
</evidence>